<dbReference type="InterPro" id="IPR000383">
    <property type="entry name" value="Xaa-Pro-like_dom"/>
</dbReference>
<dbReference type="SUPFAM" id="SSF53474">
    <property type="entry name" value="alpha/beta-Hydrolases"/>
    <property type="match status" value="1"/>
</dbReference>
<dbReference type="InterPro" id="IPR008979">
    <property type="entry name" value="Galactose-bd-like_sf"/>
</dbReference>
<sequence length="594" mass="67244">MPNAALHELNFEIRDGMRVSWDVPVTMSDGVTLRADIFRPIEEGRYPVIMSYGCYAKGLSFQEAYAGQWEVMTRDFPAIMQGTSNKYQCWEVIDPERWVPDGYIVIRLDSRGAGRSEGVQSVWSEEEIKDYYECIEWAGEQPWSNGNVGLHGISYYGANQWHVASLQPPHLKAIIPWEGTSDWYREVFYHGGIRSGFLDLWLPRQLPMQHGYGERGRKNPNTGEPVAGPETLTDEELARNRVDKVAEVRARPLADDYYHGVIADLSKVSVPILSAANWGGQGLHLRGNIEGFTQAGSQDKWLEVHGLEHWTHYYTPYGVDLQKRFFDYFLRGVDNGWDKQPKVTLQVRHIDPGAKGSITGRFVQRGEDTWPLERTEWTRLYLQANGAGLQNEPIETSTYCEYDPTGAGATFTWPAQDKDIEITGPLAAKLFISSSTIDADIFLVVRVFDPFGAEVVFRGAMDIHTPVAQGWLRASHRRLDVERSLPYRPYHSHTVKEPLVPGEIYELDVEIWPTSVVIPAGYRLALTVRGKDYEYEGEIDQSDKTHRYPSRGVGPFVHNDPLDRPSEIFNGKVRVYTGGGYDSCLILPVIPAAQ</sequence>
<dbReference type="InterPro" id="IPR050585">
    <property type="entry name" value="Xaa-Pro_dipeptidyl-ppase/CocE"/>
</dbReference>
<feature type="domain" description="Xaa-Pro dipeptidyl-peptidase C-terminal" evidence="3">
    <location>
        <begin position="323"/>
        <end position="586"/>
    </location>
</feature>
<dbReference type="NCBIfam" id="TIGR00976">
    <property type="entry name" value="CocE_NonD"/>
    <property type="match status" value="1"/>
</dbReference>
<dbReference type="Gene3D" id="1.10.3020.20">
    <property type="match status" value="1"/>
</dbReference>
<dbReference type="InterPro" id="IPR005674">
    <property type="entry name" value="CocE/Ser_esterase"/>
</dbReference>
<evidence type="ECO:0000259" key="3">
    <source>
        <dbReference type="SMART" id="SM00939"/>
    </source>
</evidence>
<dbReference type="SUPFAM" id="SSF49785">
    <property type="entry name" value="Galactose-binding domain-like"/>
    <property type="match status" value="1"/>
</dbReference>
<dbReference type="EMBL" id="FNYQ01000055">
    <property type="protein sequence ID" value="SEJ16411.1"/>
    <property type="molecule type" value="Genomic_DNA"/>
</dbReference>
<dbReference type="Proteomes" id="UP000199250">
    <property type="component" value="Unassembled WGS sequence"/>
</dbReference>
<evidence type="ECO:0000313" key="4">
    <source>
        <dbReference type="EMBL" id="SEJ16411.1"/>
    </source>
</evidence>
<dbReference type="AlphaFoldDB" id="A0A1H6WHA0"/>
<dbReference type="Gene3D" id="2.60.120.260">
    <property type="entry name" value="Galactose-binding domain-like"/>
    <property type="match status" value="1"/>
</dbReference>
<evidence type="ECO:0000256" key="2">
    <source>
        <dbReference type="SAM" id="MobiDB-lite"/>
    </source>
</evidence>
<proteinExistence type="predicted"/>
<dbReference type="InterPro" id="IPR029058">
    <property type="entry name" value="AB_hydrolase_fold"/>
</dbReference>
<protein>
    <recommendedName>
        <fullName evidence="3">Xaa-Pro dipeptidyl-peptidase C-terminal domain-containing protein</fullName>
    </recommendedName>
</protein>
<dbReference type="SMART" id="SM00939">
    <property type="entry name" value="PepX_C"/>
    <property type="match status" value="1"/>
</dbReference>
<dbReference type="Gene3D" id="3.40.50.1820">
    <property type="entry name" value="alpha/beta hydrolase"/>
    <property type="match status" value="1"/>
</dbReference>
<gene>
    <name evidence="4" type="ORF">SAMN04244572_02975</name>
</gene>
<name>A0A1H6WHA0_9GAMM</name>
<evidence type="ECO:0000313" key="5">
    <source>
        <dbReference type="Proteomes" id="UP000199250"/>
    </source>
</evidence>
<dbReference type="PANTHER" id="PTHR43056">
    <property type="entry name" value="PEPTIDASE S9 PROLYL OLIGOPEPTIDASE"/>
    <property type="match status" value="1"/>
</dbReference>
<dbReference type="GO" id="GO:0008239">
    <property type="term" value="F:dipeptidyl-peptidase activity"/>
    <property type="evidence" value="ECO:0007669"/>
    <property type="project" value="InterPro"/>
</dbReference>
<dbReference type="PANTHER" id="PTHR43056:SF10">
    <property type="entry name" value="COCE_NOND FAMILY, PUTATIVE (AFU_ORTHOLOGUE AFUA_7G00600)-RELATED"/>
    <property type="match status" value="1"/>
</dbReference>
<dbReference type="Pfam" id="PF02129">
    <property type="entry name" value="Peptidase_S15"/>
    <property type="match status" value="1"/>
</dbReference>
<dbReference type="RefSeq" id="WP_211481974.1">
    <property type="nucleotide sequence ID" value="NZ_FNYQ01000055.1"/>
</dbReference>
<keyword evidence="1" id="KW-0378">Hydrolase</keyword>
<reference evidence="4 5" key="1">
    <citation type="submission" date="2016-10" db="EMBL/GenBank/DDBJ databases">
        <authorList>
            <person name="de Groot N.N."/>
        </authorList>
    </citation>
    <scope>NUCLEOTIDE SEQUENCE [LARGE SCALE GENOMIC DNA]</scope>
    <source>
        <strain evidence="4 5">DSM 373</strain>
    </source>
</reference>
<organism evidence="4 5">
    <name type="scientific">Azotobacter beijerinckii</name>
    <dbReference type="NCBI Taxonomy" id="170623"/>
    <lineage>
        <taxon>Bacteria</taxon>
        <taxon>Pseudomonadati</taxon>
        <taxon>Pseudomonadota</taxon>
        <taxon>Gammaproteobacteria</taxon>
        <taxon>Pseudomonadales</taxon>
        <taxon>Pseudomonadaceae</taxon>
        <taxon>Azotobacter</taxon>
    </lineage>
</organism>
<accession>A0A1H6WHA0</accession>
<evidence type="ECO:0000256" key="1">
    <source>
        <dbReference type="ARBA" id="ARBA00022801"/>
    </source>
</evidence>
<feature type="region of interest" description="Disordered" evidence="2">
    <location>
        <begin position="211"/>
        <end position="230"/>
    </location>
</feature>
<dbReference type="InterPro" id="IPR013736">
    <property type="entry name" value="Xaa-Pro_dipept_C"/>
</dbReference>
<dbReference type="Pfam" id="PF08530">
    <property type="entry name" value="PepX_C"/>
    <property type="match status" value="1"/>
</dbReference>